<dbReference type="Proteomes" id="UP001589575">
    <property type="component" value="Unassembled WGS sequence"/>
</dbReference>
<evidence type="ECO:0000313" key="3">
    <source>
        <dbReference type="Proteomes" id="UP001589575"/>
    </source>
</evidence>
<dbReference type="EMBL" id="JBHMFI010000001">
    <property type="protein sequence ID" value="MFB9070799.1"/>
    <property type="molecule type" value="Genomic_DNA"/>
</dbReference>
<name>A0ABV5FVU1_9MICC</name>
<evidence type="ECO:0000256" key="1">
    <source>
        <dbReference type="SAM" id="MobiDB-lite"/>
    </source>
</evidence>
<gene>
    <name evidence="2" type="ORF">ACFFX0_06155</name>
</gene>
<evidence type="ECO:0000313" key="2">
    <source>
        <dbReference type="EMBL" id="MFB9070799.1"/>
    </source>
</evidence>
<accession>A0ABV5FVU1</accession>
<keyword evidence="3" id="KW-1185">Reference proteome</keyword>
<feature type="compositionally biased region" description="Low complexity" evidence="1">
    <location>
        <begin position="52"/>
        <end position="63"/>
    </location>
</feature>
<feature type="region of interest" description="Disordered" evidence="1">
    <location>
        <begin position="1"/>
        <end position="63"/>
    </location>
</feature>
<organism evidence="2 3">
    <name type="scientific">Citricoccus parietis</name>
    <dbReference type="NCBI Taxonomy" id="592307"/>
    <lineage>
        <taxon>Bacteria</taxon>
        <taxon>Bacillati</taxon>
        <taxon>Actinomycetota</taxon>
        <taxon>Actinomycetes</taxon>
        <taxon>Micrococcales</taxon>
        <taxon>Micrococcaceae</taxon>
        <taxon>Citricoccus</taxon>
    </lineage>
</organism>
<comment type="caution">
    <text evidence="2">The sequence shown here is derived from an EMBL/GenBank/DDBJ whole genome shotgun (WGS) entry which is preliminary data.</text>
</comment>
<protein>
    <submittedName>
        <fullName evidence="2">Uncharacterized protein</fullName>
    </submittedName>
</protein>
<reference evidence="2 3" key="1">
    <citation type="submission" date="2024-09" db="EMBL/GenBank/DDBJ databases">
        <authorList>
            <person name="Sun Q."/>
            <person name="Mori K."/>
        </authorList>
    </citation>
    <scope>NUCLEOTIDE SEQUENCE [LARGE SCALE GENOMIC DNA]</scope>
    <source>
        <strain evidence="2 3">CCM 7609</strain>
    </source>
</reference>
<proteinExistence type="predicted"/>
<sequence length="63" mass="6241">MVDRRGRCPGAVGHPRRGAVFLPGAGHPADQGHRDGPPGAEPCRGAAGAGHRGAAAAGRPADR</sequence>